<feature type="domain" description="HNH nuclease" evidence="1">
    <location>
        <begin position="164"/>
        <end position="220"/>
    </location>
</feature>
<dbReference type="GO" id="GO:0008270">
    <property type="term" value="F:zinc ion binding"/>
    <property type="evidence" value="ECO:0007669"/>
    <property type="project" value="InterPro"/>
</dbReference>
<dbReference type="InterPro" id="IPR002711">
    <property type="entry name" value="HNH"/>
</dbReference>
<evidence type="ECO:0000313" key="3">
    <source>
        <dbReference type="Proteomes" id="UP000501600"/>
    </source>
</evidence>
<accession>A0A6H2DKG9</accession>
<dbReference type="Pfam" id="PF01844">
    <property type="entry name" value="HNH"/>
    <property type="match status" value="1"/>
</dbReference>
<name>A0A6H2DKG9_9SPHN</name>
<keyword evidence="2" id="KW-0255">Endonuclease</keyword>
<evidence type="ECO:0000313" key="2">
    <source>
        <dbReference type="EMBL" id="QJB68483.1"/>
    </source>
</evidence>
<sequence>MDNQKYRIRLRRRNIPETEILEDIGSVAHELKLKSLTRIQYDERGAFGASTVIRKFGSWNKALVAAGLKVKNRQDISNDELFENLIEVWTKLGRQPFGKEMSNKSKGSKFSSGTYEKRFGSWNGALLAFAEYLDTPVTTLPNDTLEDTKPNVMKKRTARDVNWRLRAKILIRDNCICQMCGDSPAKTPECLLHVDHILAWSNGGETTEENLQTLCAVCNIGKSNAF</sequence>
<dbReference type="EMBL" id="CP051217">
    <property type="protein sequence ID" value="QJB68483.1"/>
    <property type="molecule type" value="Genomic_DNA"/>
</dbReference>
<dbReference type="Proteomes" id="UP000501600">
    <property type="component" value="Chromosome"/>
</dbReference>
<dbReference type="KEGG" id="phao:HF685_03515"/>
<dbReference type="InterPro" id="IPR003615">
    <property type="entry name" value="HNH_nuc"/>
</dbReference>
<dbReference type="AlphaFoldDB" id="A0A6H2DKG9"/>
<proteinExistence type="predicted"/>
<organism evidence="2 3">
    <name type="scientific">Parasphingorhabdus halotolerans</name>
    <dbReference type="NCBI Taxonomy" id="2725558"/>
    <lineage>
        <taxon>Bacteria</taxon>
        <taxon>Pseudomonadati</taxon>
        <taxon>Pseudomonadota</taxon>
        <taxon>Alphaproteobacteria</taxon>
        <taxon>Sphingomonadales</taxon>
        <taxon>Sphingomonadaceae</taxon>
        <taxon>Parasphingorhabdus</taxon>
    </lineage>
</organism>
<dbReference type="RefSeq" id="WP_168818326.1">
    <property type="nucleotide sequence ID" value="NZ_CP051217.1"/>
</dbReference>
<keyword evidence="2" id="KW-0540">Nuclease</keyword>
<dbReference type="PANTHER" id="PTHR33877">
    <property type="entry name" value="SLL1193 PROTEIN"/>
    <property type="match status" value="1"/>
</dbReference>
<protein>
    <submittedName>
        <fullName evidence="2">HNH endonuclease</fullName>
    </submittedName>
</protein>
<dbReference type="Gene3D" id="1.10.30.50">
    <property type="match status" value="1"/>
</dbReference>
<dbReference type="PANTHER" id="PTHR33877:SF2">
    <property type="entry name" value="OS07G0170200 PROTEIN"/>
    <property type="match status" value="1"/>
</dbReference>
<keyword evidence="3" id="KW-1185">Reference proteome</keyword>
<keyword evidence="2" id="KW-0378">Hydrolase</keyword>
<dbReference type="InterPro" id="IPR052892">
    <property type="entry name" value="NA-targeting_endonuclease"/>
</dbReference>
<dbReference type="CDD" id="cd00085">
    <property type="entry name" value="HNHc"/>
    <property type="match status" value="1"/>
</dbReference>
<dbReference type="GO" id="GO:0004519">
    <property type="term" value="F:endonuclease activity"/>
    <property type="evidence" value="ECO:0007669"/>
    <property type="project" value="UniProtKB-KW"/>
</dbReference>
<evidence type="ECO:0000259" key="1">
    <source>
        <dbReference type="SMART" id="SM00507"/>
    </source>
</evidence>
<dbReference type="InterPro" id="IPR041025">
    <property type="entry name" value="HNH_repeat"/>
</dbReference>
<gene>
    <name evidence="2" type="ORF">HF685_03515</name>
</gene>
<reference evidence="2 3" key="1">
    <citation type="submission" date="2020-04" db="EMBL/GenBank/DDBJ databases">
        <title>Genome sequence for Sphingorhabdus sp. strain M1.</title>
        <authorList>
            <person name="Park S.-J."/>
        </authorList>
    </citation>
    <scope>NUCLEOTIDE SEQUENCE [LARGE SCALE GENOMIC DNA]</scope>
    <source>
        <strain evidence="2 3">JK6</strain>
    </source>
</reference>
<dbReference type="GO" id="GO:0003676">
    <property type="term" value="F:nucleic acid binding"/>
    <property type="evidence" value="ECO:0007669"/>
    <property type="project" value="InterPro"/>
</dbReference>
<dbReference type="Pfam" id="PF18780">
    <property type="entry name" value="HNH_repeat"/>
    <property type="match status" value="2"/>
</dbReference>
<dbReference type="SMART" id="SM00507">
    <property type="entry name" value="HNHc"/>
    <property type="match status" value="1"/>
</dbReference>